<evidence type="ECO:0008006" key="3">
    <source>
        <dbReference type="Google" id="ProtNLM"/>
    </source>
</evidence>
<evidence type="ECO:0000256" key="1">
    <source>
        <dbReference type="SAM" id="MobiDB-lite"/>
    </source>
</evidence>
<proteinExistence type="predicted"/>
<feature type="compositionally biased region" description="Acidic residues" evidence="1">
    <location>
        <begin position="90"/>
        <end position="102"/>
    </location>
</feature>
<evidence type="ECO:0000313" key="2">
    <source>
        <dbReference type="EMBL" id="SVD83677.1"/>
    </source>
</evidence>
<reference evidence="2" key="1">
    <citation type="submission" date="2018-05" db="EMBL/GenBank/DDBJ databases">
        <authorList>
            <person name="Lanie J.A."/>
            <person name="Ng W.-L."/>
            <person name="Kazmierczak K.M."/>
            <person name="Andrzejewski T.M."/>
            <person name="Davidsen T.M."/>
            <person name="Wayne K.J."/>
            <person name="Tettelin H."/>
            <person name="Glass J.I."/>
            <person name="Rusch D."/>
            <person name="Podicherti R."/>
            <person name="Tsui H.-C.T."/>
            <person name="Winkler M.E."/>
        </authorList>
    </citation>
    <scope>NUCLEOTIDE SEQUENCE</scope>
</reference>
<gene>
    <name evidence="2" type="ORF">METZ01_LOCUS436531</name>
</gene>
<dbReference type="Pfam" id="PF04519">
    <property type="entry name" value="Bactofilin"/>
    <property type="match status" value="1"/>
</dbReference>
<accession>A0A382YK56</accession>
<dbReference type="InterPro" id="IPR007607">
    <property type="entry name" value="BacA/B"/>
</dbReference>
<dbReference type="PANTHER" id="PTHR35024">
    <property type="entry name" value="HYPOTHETICAL CYTOSOLIC PROTEIN"/>
    <property type="match status" value="1"/>
</dbReference>
<dbReference type="AlphaFoldDB" id="A0A382YK56"/>
<protein>
    <recommendedName>
        <fullName evidence="3">Polymer-forming cytoskeletal protein</fullName>
    </recommendedName>
</protein>
<name>A0A382YK56_9ZZZZ</name>
<feature type="region of interest" description="Disordered" evidence="1">
    <location>
        <begin position="84"/>
        <end position="127"/>
    </location>
</feature>
<sequence length="127" mass="13381">MVGTLEVGHIVHVEGSFRGTLRTPARLDVGEEGLVEAERLEVGEAIVRGRVSGHLQATRTIHFTATAAFRGSVHTPRLVIEEGARLDVTDAPEEEAVAEDEAPAAGADTPDAERGGFRCAEAPSSIV</sequence>
<dbReference type="PANTHER" id="PTHR35024:SF4">
    <property type="entry name" value="POLYMER-FORMING CYTOSKELETAL PROTEIN"/>
    <property type="match status" value="1"/>
</dbReference>
<organism evidence="2">
    <name type="scientific">marine metagenome</name>
    <dbReference type="NCBI Taxonomy" id="408172"/>
    <lineage>
        <taxon>unclassified sequences</taxon>
        <taxon>metagenomes</taxon>
        <taxon>ecological metagenomes</taxon>
    </lineage>
</organism>
<dbReference type="EMBL" id="UINC01176513">
    <property type="protein sequence ID" value="SVD83677.1"/>
    <property type="molecule type" value="Genomic_DNA"/>
</dbReference>